<comment type="similarity">
    <text evidence="1">Belongs to the peptidase C56 family.</text>
</comment>
<dbReference type="InterPro" id="IPR002818">
    <property type="entry name" value="DJ-1/PfpI"/>
</dbReference>
<dbReference type="Gene3D" id="3.40.50.880">
    <property type="match status" value="1"/>
</dbReference>
<organism evidence="3 4">
    <name type="scientific">Sphingobium xenophagum</name>
    <dbReference type="NCBI Taxonomy" id="121428"/>
    <lineage>
        <taxon>Bacteria</taxon>
        <taxon>Pseudomonadati</taxon>
        <taxon>Pseudomonadota</taxon>
        <taxon>Alphaproteobacteria</taxon>
        <taxon>Sphingomonadales</taxon>
        <taxon>Sphingomonadaceae</taxon>
        <taxon>Sphingobium</taxon>
    </lineage>
</organism>
<reference evidence="3 4" key="1">
    <citation type="submission" date="2014-12" db="EMBL/GenBank/DDBJ databases">
        <title>Whole genome sequencing of Sphingobium xenophagum OW59.</title>
        <authorList>
            <person name="Ohta Y."/>
            <person name="Nishi S."/>
            <person name="Hatada Y."/>
        </authorList>
    </citation>
    <scope>NUCLEOTIDE SEQUENCE [LARGE SCALE GENOMIC DNA]</scope>
    <source>
        <strain evidence="3 4">OW59</strain>
    </source>
</reference>
<dbReference type="InterPro" id="IPR029062">
    <property type="entry name" value="Class_I_gatase-like"/>
</dbReference>
<dbReference type="Pfam" id="PF01965">
    <property type="entry name" value="DJ-1_PfpI"/>
    <property type="match status" value="1"/>
</dbReference>
<dbReference type="InterPro" id="IPR006286">
    <property type="entry name" value="C56_PfpI-like"/>
</dbReference>
<evidence type="ECO:0000256" key="1">
    <source>
        <dbReference type="ARBA" id="ARBA00008542"/>
    </source>
</evidence>
<dbReference type="NCBIfam" id="TIGR01382">
    <property type="entry name" value="PfpI"/>
    <property type="match status" value="1"/>
</dbReference>
<keyword evidence="3" id="KW-0645">Protease</keyword>
<dbReference type="SUPFAM" id="SSF52317">
    <property type="entry name" value="Class I glutamine amidotransferase-like"/>
    <property type="match status" value="1"/>
</dbReference>
<name>A0A401J066_SPHXE</name>
<dbReference type="CDD" id="cd03134">
    <property type="entry name" value="GATase1_PfpI_like"/>
    <property type="match status" value="1"/>
</dbReference>
<accession>A0A401J066</accession>
<keyword evidence="4" id="KW-1185">Reference proteome</keyword>
<dbReference type="PROSITE" id="PS51276">
    <property type="entry name" value="PEPTIDASE_C56_PFPI"/>
    <property type="match status" value="1"/>
</dbReference>
<dbReference type="Proteomes" id="UP000290975">
    <property type="component" value="Unassembled WGS sequence"/>
</dbReference>
<keyword evidence="3" id="KW-0378">Hydrolase</keyword>
<dbReference type="PANTHER" id="PTHR42733">
    <property type="entry name" value="DJ-1 PROTEIN"/>
    <property type="match status" value="1"/>
</dbReference>
<dbReference type="STRING" id="1192759.GCA_000277525_00609"/>
<dbReference type="EMBL" id="BBQY01000004">
    <property type="protein sequence ID" value="GBH30015.1"/>
    <property type="molecule type" value="Genomic_DNA"/>
</dbReference>
<sequence>MDEGLAGHIFLLMAKNPPFIASFRNVSGRGPFACFHTGARRSPMPAINNSRILIIATDGFEQSELFDPRDALIEAGASVTLASPGLDPIQGMKHDEKGDTITPDIRLDAVRMEEYDALLLPGGVANPDTLRTNATAVSAVRAFVTAGKPVAAICHGPWLLVEADVVNGRTVTSWPSVRTDLRNAGAEVVDHAVVVDGNIITSRKPDDIPAFVEALIKAVVETEVVTA</sequence>
<evidence type="ECO:0000313" key="3">
    <source>
        <dbReference type="EMBL" id="GBH30015.1"/>
    </source>
</evidence>
<evidence type="ECO:0000259" key="2">
    <source>
        <dbReference type="Pfam" id="PF01965"/>
    </source>
</evidence>
<protein>
    <submittedName>
        <fullName evidence="3">Protease I</fullName>
    </submittedName>
</protein>
<comment type="caution">
    <text evidence="3">The sequence shown here is derived from an EMBL/GenBank/DDBJ whole genome shotgun (WGS) entry which is preliminary data.</text>
</comment>
<dbReference type="PANTHER" id="PTHR42733:SF12">
    <property type="entry name" value="PROTEINASE"/>
    <property type="match status" value="1"/>
</dbReference>
<dbReference type="GO" id="GO:0006508">
    <property type="term" value="P:proteolysis"/>
    <property type="evidence" value="ECO:0007669"/>
    <property type="project" value="UniProtKB-KW"/>
</dbReference>
<gene>
    <name evidence="3" type="ORF">MBESOW_P1268</name>
</gene>
<dbReference type="AlphaFoldDB" id="A0A401J066"/>
<dbReference type="GO" id="GO:0008233">
    <property type="term" value="F:peptidase activity"/>
    <property type="evidence" value="ECO:0007669"/>
    <property type="project" value="UniProtKB-KW"/>
</dbReference>
<feature type="domain" description="DJ-1/PfpI" evidence="2">
    <location>
        <begin position="51"/>
        <end position="217"/>
    </location>
</feature>
<evidence type="ECO:0000313" key="4">
    <source>
        <dbReference type="Proteomes" id="UP000290975"/>
    </source>
</evidence>
<proteinExistence type="inferred from homology"/>